<comment type="caution">
    <text evidence="2">The sequence shown here is derived from an EMBL/GenBank/DDBJ whole genome shotgun (WGS) entry which is preliminary data.</text>
</comment>
<accession>A0ABU7V0Y0</accession>
<evidence type="ECO:0000256" key="1">
    <source>
        <dbReference type="SAM" id="Coils"/>
    </source>
</evidence>
<name>A0ABU7V0Y0_9GAMM</name>
<evidence type="ECO:0008006" key="4">
    <source>
        <dbReference type="Google" id="ProtNLM"/>
    </source>
</evidence>
<keyword evidence="3" id="KW-1185">Reference proteome</keyword>
<feature type="coiled-coil region" evidence="1">
    <location>
        <begin position="81"/>
        <end position="138"/>
    </location>
</feature>
<reference evidence="2 3" key="1">
    <citation type="submission" date="2024-01" db="EMBL/GenBank/DDBJ databases">
        <title>Novel species of the genus Luteimonas isolated from rivers.</title>
        <authorList>
            <person name="Lu H."/>
        </authorList>
    </citation>
    <scope>NUCLEOTIDE SEQUENCE [LARGE SCALE GENOMIC DNA]</scope>
    <source>
        <strain evidence="2 3">FXH3W</strain>
    </source>
</reference>
<dbReference type="Proteomes" id="UP001356170">
    <property type="component" value="Unassembled WGS sequence"/>
</dbReference>
<sequence length="251" mass="27194">MTQLNPEQAQQAALAVANNMYSLVEDMAIDSPEMFDIAGQQLREISTKKKHVEETRKAITGPMDQAKKKVMELFAVPISRLDEAEQILRRSLLAYKQEQDRLAAIAQREAEEKARVERERLEAERRAAEEAKRAALASNDVAAIEAATEKLLDVEDAVEIADLAPVATFQAPKAVAKGISTTRRYKALDVDLKALVIAAGSAAANGDLSLLGYLAADMKAINGVITSLKDKASIPGVRVGVDESISARRIA</sequence>
<dbReference type="RefSeq" id="WP_331704220.1">
    <property type="nucleotide sequence ID" value="NZ_JAZHBO010000002.1"/>
</dbReference>
<keyword evidence="1" id="KW-0175">Coiled coil</keyword>
<dbReference type="EMBL" id="JAZHBO010000002">
    <property type="protein sequence ID" value="MEF2156430.1"/>
    <property type="molecule type" value="Genomic_DNA"/>
</dbReference>
<organism evidence="2 3">
    <name type="scientific">Aquilutibacter rugosus</name>
    <dbReference type="NCBI Taxonomy" id="3115820"/>
    <lineage>
        <taxon>Bacteria</taxon>
        <taxon>Pseudomonadati</taxon>
        <taxon>Pseudomonadota</taxon>
        <taxon>Gammaproteobacteria</taxon>
        <taxon>Lysobacterales</taxon>
        <taxon>Lysobacteraceae</taxon>
        <taxon>Aquilutibacter</taxon>
    </lineage>
</organism>
<proteinExistence type="predicted"/>
<gene>
    <name evidence="2" type="ORF">V3390_09375</name>
</gene>
<protein>
    <recommendedName>
        <fullName evidence="4">YfdX protein</fullName>
    </recommendedName>
</protein>
<evidence type="ECO:0000313" key="3">
    <source>
        <dbReference type="Proteomes" id="UP001356170"/>
    </source>
</evidence>
<evidence type="ECO:0000313" key="2">
    <source>
        <dbReference type="EMBL" id="MEF2156430.1"/>
    </source>
</evidence>